<dbReference type="STRING" id="747725.A0A168H9U8"/>
<reference evidence="3 4" key="1">
    <citation type="submission" date="2015-06" db="EMBL/GenBank/DDBJ databases">
        <title>Expansion of signal transduction pathways in fungi by whole-genome duplication.</title>
        <authorList>
            <consortium name="DOE Joint Genome Institute"/>
            <person name="Corrochano L.M."/>
            <person name="Kuo A."/>
            <person name="Marcet-Houben M."/>
            <person name="Polaino S."/>
            <person name="Salamov A."/>
            <person name="Villalobos J.M."/>
            <person name="Alvarez M.I."/>
            <person name="Avalos J."/>
            <person name="Benito E.P."/>
            <person name="Benoit I."/>
            <person name="Burger G."/>
            <person name="Camino L.P."/>
            <person name="Canovas D."/>
            <person name="Cerda-Olmedo E."/>
            <person name="Cheng J.-F."/>
            <person name="Dominguez A."/>
            <person name="Elias M."/>
            <person name="Eslava A.P."/>
            <person name="Glaser F."/>
            <person name="Grimwood J."/>
            <person name="Gutierrez G."/>
            <person name="Heitman J."/>
            <person name="Henrissat B."/>
            <person name="Iturriaga E.A."/>
            <person name="Lang B.F."/>
            <person name="Lavin J.L."/>
            <person name="Lee S."/>
            <person name="Li W."/>
            <person name="Lindquist E."/>
            <person name="Lopez-Garcia S."/>
            <person name="Luque E.M."/>
            <person name="Marcos A.T."/>
            <person name="Martin J."/>
            <person name="Mccluskey K."/>
            <person name="Medina H.R."/>
            <person name="Miralles-Duran A."/>
            <person name="Miyazaki A."/>
            <person name="Munoz-Torres E."/>
            <person name="Oguiza J.A."/>
            <person name="Ohm R."/>
            <person name="Olmedo M."/>
            <person name="Orejas M."/>
            <person name="Ortiz-Castellanos L."/>
            <person name="Pisabarro A.G."/>
            <person name="Rodriguez-Romero J."/>
            <person name="Ruiz-Herrera J."/>
            <person name="Ruiz-Vazquez R."/>
            <person name="Sanz C."/>
            <person name="Schackwitz W."/>
            <person name="Schmutz J."/>
            <person name="Shahriari M."/>
            <person name="Shelest E."/>
            <person name="Silva-Franco F."/>
            <person name="Soanes D."/>
            <person name="Syed K."/>
            <person name="Tagua V.G."/>
            <person name="Talbot N.J."/>
            <person name="Thon M."/>
            <person name="De Vries R.P."/>
            <person name="Wiebenga A."/>
            <person name="Yadav J.S."/>
            <person name="Braun E.L."/>
            <person name="Baker S."/>
            <person name="Garre V."/>
            <person name="Horwitz B."/>
            <person name="Torres-Martinez S."/>
            <person name="Idnurm A."/>
            <person name="Herrera-Estrella A."/>
            <person name="Gabaldon T."/>
            <person name="Grigoriev I.V."/>
        </authorList>
    </citation>
    <scope>NUCLEOTIDE SEQUENCE [LARGE SCALE GENOMIC DNA]</scope>
    <source>
        <strain evidence="3 4">CBS 277.49</strain>
    </source>
</reference>
<proteinExistence type="predicted"/>
<comment type="caution">
    <text evidence="3">The sequence shown here is derived from an EMBL/GenBank/DDBJ whole genome shotgun (WGS) entry which is preliminary data.</text>
</comment>
<sequence>MKLVSQALLLATVVPAGLFALDSSSESWKRYYRRSENKVSRMHLNSFLDSSPDICNHNPTENLYSQFNAIIFGDFVTAGHDSVSGPLAVKGMFYAFDFTVNKEHSSDCTNLSDDLNGYGLVVGGSVVGSGITVNGAVYLPPGSDVTVIKKAAGSNCPTYSNQNTGVFDFAQIQNYAIDASIKFSSETPSLYLDASGKLSRIGQPTDSGYDIITFNTCRNQSCPPFPGKMSDPNQILFGKNGGWNGPQPTGESWPTKLIINVPVDTGKKIQLLGSKQSLGMMPCGTIFNFYPSSEDGVYADGRFDLFRDTTDQLAGTILLPKGDINDGYTGGFAGRIIAAKYTSFGAGTQMFDFAALGGVCSSSSSNCFPLHNDPNTDTAIAESSTVSEPDTTLLPTVSVEETFLFSTATDTTEPPPPANTAVLEGTCSPQIDQDSHIHKHHHHLKPACCNIGGYHHHHELLFCEYDDHQHEEINDGDYEFDHGIQF</sequence>
<protein>
    <recommendedName>
        <fullName evidence="2">Choice-of-anchor A domain-containing protein</fullName>
    </recommendedName>
</protein>
<dbReference type="Pfam" id="PF20597">
    <property type="entry name" value="pAdhesive_15"/>
    <property type="match status" value="1"/>
</dbReference>
<feature type="chain" id="PRO_5007897497" description="Choice-of-anchor A domain-containing protein" evidence="1">
    <location>
        <begin position="21"/>
        <end position="486"/>
    </location>
</feature>
<dbReference type="Proteomes" id="UP000077051">
    <property type="component" value="Unassembled WGS sequence"/>
</dbReference>
<evidence type="ECO:0000313" key="3">
    <source>
        <dbReference type="EMBL" id="OAC98538.1"/>
    </source>
</evidence>
<evidence type="ECO:0000259" key="2">
    <source>
        <dbReference type="Pfam" id="PF20597"/>
    </source>
</evidence>
<dbReference type="EMBL" id="AMYB01000010">
    <property type="protein sequence ID" value="OAC98538.1"/>
    <property type="molecule type" value="Genomic_DNA"/>
</dbReference>
<keyword evidence="1" id="KW-0732">Signal</keyword>
<dbReference type="VEuPathDB" id="FungiDB:MUCCIDRAFT_86286"/>
<feature type="signal peptide" evidence="1">
    <location>
        <begin position="1"/>
        <end position="20"/>
    </location>
</feature>
<dbReference type="NCBIfam" id="TIGR04215">
    <property type="entry name" value="choice_anch_A"/>
    <property type="match status" value="1"/>
</dbReference>
<feature type="domain" description="Choice-of-anchor A" evidence="2">
    <location>
        <begin position="64"/>
        <end position="345"/>
    </location>
</feature>
<organism evidence="3 4">
    <name type="scientific">Mucor lusitanicus CBS 277.49</name>
    <dbReference type="NCBI Taxonomy" id="747725"/>
    <lineage>
        <taxon>Eukaryota</taxon>
        <taxon>Fungi</taxon>
        <taxon>Fungi incertae sedis</taxon>
        <taxon>Mucoromycota</taxon>
        <taxon>Mucoromycotina</taxon>
        <taxon>Mucoromycetes</taxon>
        <taxon>Mucorales</taxon>
        <taxon>Mucorineae</taxon>
        <taxon>Mucoraceae</taxon>
        <taxon>Mucor</taxon>
    </lineage>
</organism>
<name>A0A168H9U8_MUCCL</name>
<accession>A0A168H9U8</accession>
<keyword evidence="4" id="KW-1185">Reference proteome</keyword>
<dbReference type="AlphaFoldDB" id="A0A168H9U8"/>
<evidence type="ECO:0000256" key="1">
    <source>
        <dbReference type="SAM" id="SignalP"/>
    </source>
</evidence>
<dbReference type="OrthoDB" id="2286050at2759"/>
<gene>
    <name evidence="3" type="ORF">MUCCIDRAFT_86286</name>
</gene>
<evidence type="ECO:0000313" key="4">
    <source>
        <dbReference type="Proteomes" id="UP000077051"/>
    </source>
</evidence>
<dbReference type="InterPro" id="IPR026588">
    <property type="entry name" value="Choice_anch_A"/>
</dbReference>